<proteinExistence type="predicted"/>
<evidence type="ECO:0000313" key="2">
    <source>
        <dbReference type="Proteomes" id="UP000316747"/>
    </source>
</evidence>
<dbReference type="PANTHER" id="PTHR10551:SF9">
    <property type="entry name" value="FASCIN-2"/>
    <property type="match status" value="1"/>
</dbReference>
<dbReference type="GO" id="GO:0051015">
    <property type="term" value="F:actin filament binding"/>
    <property type="evidence" value="ECO:0007669"/>
    <property type="project" value="InterPro"/>
</dbReference>
<dbReference type="SUPFAM" id="SSF50405">
    <property type="entry name" value="Actin-crosslinking proteins"/>
    <property type="match status" value="2"/>
</dbReference>
<gene>
    <name evidence="1" type="ORF">FBY41_1710</name>
</gene>
<dbReference type="GO" id="GO:0007163">
    <property type="term" value="P:establishment or maintenance of cell polarity"/>
    <property type="evidence" value="ECO:0007669"/>
    <property type="project" value="TreeGrafter"/>
</dbReference>
<organism evidence="1 2">
    <name type="scientific">Humibacillus xanthopallidus</name>
    <dbReference type="NCBI Taxonomy" id="412689"/>
    <lineage>
        <taxon>Bacteria</taxon>
        <taxon>Bacillati</taxon>
        <taxon>Actinomycetota</taxon>
        <taxon>Actinomycetes</taxon>
        <taxon>Micrococcales</taxon>
        <taxon>Intrasporangiaceae</taxon>
        <taxon>Humibacillus</taxon>
    </lineage>
</organism>
<dbReference type="GO" id="GO:0016477">
    <property type="term" value="P:cell migration"/>
    <property type="evidence" value="ECO:0007669"/>
    <property type="project" value="TreeGrafter"/>
</dbReference>
<dbReference type="GO" id="GO:0051017">
    <property type="term" value="P:actin filament bundle assembly"/>
    <property type="evidence" value="ECO:0007669"/>
    <property type="project" value="TreeGrafter"/>
</dbReference>
<dbReference type="EMBL" id="VFPM01000002">
    <property type="protein sequence ID" value="TQM61699.1"/>
    <property type="molecule type" value="Genomic_DNA"/>
</dbReference>
<dbReference type="Gene3D" id="2.80.10.50">
    <property type="match status" value="3"/>
</dbReference>
<evidence type="ECO:0000313" key="1">
    <source>
        <dbReference type="EMBL" id="TQM61699.1"/>
    </source>
</evidence>
<protein>
    <submittedName>
        <fullName evidence="1">Fascin domain-containing protein</fullName>
    </submittedName>
</protein>
<accession>A0A543HTX2</accession>
<sequence>MSVAMHLKTANGYYAQATNGGGGEVSARGPWPREWETFTMRSAAGDWADLTAGSAVQLRAANGQYVTADGPGGALVATAQTPTASTRFTLITPAGEPSALGHLGGFGLKAPNGKFVCAEGAGGGILVANRDVMGPWETFVAVLHPEPSDAVLTTGIRTISKVHFLQADSGGGAALSARGPWAREWETFDLVAADRAARGFTNGARVHVRTDSGHYLQAEGGGGGKVSAAGPWPREWETFTLVVVGRRPWLRPGGSFALRAANGRYVEAEAGGGGAVVATATTVTNAATFTATDRVEPPHQSLTVDMAAAAREDLTTSTAFTRLVPGLGSLRTTAPCTMVATFVGEARTAPGARLEVRVTVDGKVMNPGPCVLTDSTTYATRAYAAWTDVAPGYHTVDVEWRSTGGQVLARNRSLTVQVVGAA</sequence>
<dbReference type="InterPro" id="IPR008999">
    <property type="entry name" value="Actin-crosslinking"/>
</dbReference>
<dbReference type="PANTHER" id="PTHR10551">
    <property type="entry name" value="FASCIN"/>
    <property type="match status" value="1"/>
</dbReference>
<dbReference type="AlphaFoldDB" id="A0A543HTX2"/>
<comment type="caution">
    <text evidence="1">The sequence shown here is derived from an EMBL/GenBank/DDBJ whole genome shotgun (WGS) entry which is preliminary data.</text>
</comment>
<reference evidence="1 2" key="1">
    <citation type="submission" date="2019-06" db="EMBL/GenBank/DDBJ databases">
        <title>Genome sequencing of plant associated microbes to promote plant fitness in Sorghum bicolor and Oryza sativa.</title>
        <authorList>
            <person name="Coleman-Derr D."/>
        </authorList>
    </citation>
    <scope>NUCLEOTIDE SEQUENCE [LARGE SCALE GENOMIC DNA]</scope>
    <source>
        <strain evidence="1 2">KV-663</strain>
    </source>
</reference>
<name>A0A543HTX2_9MICO</name>
<keyword evidence="2" id="KW-1185">Reference proteome</keyword>
<dbReference type="InterPro" id="IPR010431">
    <property type="entry name" value="Fascin"/>
</dbReference>
<dbReference type="GO" id="GO:0005737">
    <property type="term" value="C:cytoplasm"/>
    <property type="evidence" value="ECO:0007669"/>
    <property type="project" value="TreeGrafter"/>
</dbReference>
<dbReference type="GO" id="GO:0015629">
    <property type="term" value="C:actin cytoskeleton"/>
    <property type="evidence" value="ECO:0007669"/>
    <property type="project" value="TreeGrafter"/>
</dbReference>
<dbReference type="RefSeq" id="WP_185748977.1">
    <property type="nucleotide sequence ID" value="NZ_VFPM01000002.1"/>
</dbReference>
<dbReference type="CDD" id="cd00257">
    <property type="entry name" value="beta-trefoil_FSCN-like"/>
    <property type="match status" value="2"/>
</dbReference>
<dbReference type="Proteomes" id="UP000316747">
    <property type="component" value="Unassembled WGS sequence"/>
</dbReference>